<accession>A0A0F3GTZ9</accession>
<dbReference type="SUPFAM" id="SSF53335">
    <property type="entry name" value="S-adenosyl-L-methionine-dependent methyltransferases"/>
    <property type="match status" value="1"/>
</dbReference>
<dbReference type="GO" id="GO:0003886">
    <property type="term" value="F:DNA (cytosine-5-)-methyltransferase activity"/>
    <property type="evidence" value="ECO:0007669"/>
    <property type="project" value="UniProtKB-EC"/>
</dbReference>
<keyword evidence="2 7" id="KW-0489">Methyltransferase</keyword>
<evidence type="ECO:0000256" key="1">
    <source>
        <dbReference type="ARBA" id="ARBA00011975"/>
    </source>
</evidence>
<dbReference type="Proteomes" id="UP000033423">
    <property type="component" value="Unassembled WGS sequence"/>
</dbReference>
<gene>
    <name evidence="8" type="ORF">MBAV_003598</name>
</gene>
<keyword evidence="9" id="KW-1185">Reference proteome</keyword>
<name>A0A0F3GTZ9_9BACT</name>
<comment type="similarity">
    <text evidence="7">Belongs to the class I-like SAM-binding methyltransferase superfamily. C5-methyltransferase family.</text>
</comment>
<dbReference type="GO" id="GO:0032259">
    <property type="term" value="P:methylation"/>
    <property type="evidence" value="ECO:0007669"/>
    <property type="project" value="UniProtKB-KW"/>
</dbReference>
<keyword evidence="4 7" id="KW-0949">S-adenosyl-L-methionine</keyword>
<dbReference type="PANTHER" id="PTHR10629">
    <property type="entry name" value="CYTOSINE-SPECIFIC METHYLTRANSFERASE"/>
    <property type="match status" value="1"/>
</dbReference>
<protein>
    <recommendedName>
        <fullName evidence="1">DNA (cytosine-5-)-methyltransferase</fullName>
        <ecNumber evidence="1">2.1.1.37</ecNumber>
    </recommendedName>
</protein>
<dbReference type="EMBL" id="LACI01001571">
    <property type="protein sequence ID" value="KJU84198.1"/>
    <property type="molecule type" value="Genomic_DNA"/>
</dbReference>
<evidence type="ECO:0000256" key="7">
    <source>
        <dbReference type="PROSITE-ProRule" id="PRU01016"/>
    </source>
</evidence>
<dbReference type="EC" id="2.1.1.37" evidence="1"/>
<dbReference type="PROSITE" id="PS51679">
    <property type="entry name" value="SAM_MT_C5"/>
    <property type="match status" value="1"/>
</dbReference>
<dbReference type="PANTHER" id="PTHR10629:SF52">
    <property type="entry name" value="DNA (CYTOSINE-5)-METHYLTRANSFERASE 1"/>
    <property type="match status" value="1"/>
</dbReference>
<organism evidence="8 9">
    <name type="scientific">Candidatus Magnetobacterium bavaricum</name>
    <dbReference type="NCBI Taxonomy" id="29290"/>
    <lineage>
        <taxon>Bacteria</taxon>
        <taxon>Pseudomonadati</taxon>
        <taxon>Nitrospirota</taxon>
        <taxon>Thermodesulfovibrionia</taxon>
        <taxon>Thermodesulfovibrionales</taxon>
        <taxon>Candidatus Magnetobacteriaceae</taxon>
        <taxon>Candidatus Magnetobacterium</taxon>
    </lineage>
</organism>
<dbReference type="InterPro" id="IPR001525">
    <property type="entry name" value="C5_MeTfrase"/>
</dbReference>
<keyword evidence="3 7" id="KW-0808">Transferase</keyword>
<dbReference type="InterPro" id="IPR029063">
    <property type="entry name" value="SAM-dependent_MTases_sf"/>
</dbReference>
<dbReference type="InterPro" id="IPR050390">
    <property type="entry name" value="C5-Methyltransferase"/>
</dbReference>
<evidence type="ECO:0000313" key="8">
    <source>
        <dbReference type="EMBL" id="KJU84198.1"/>
    </source>
</evidence>
<evidence type="ECO:0000256" key="6">
    <source>
        <dbReference type="ARBA" id="ARBA00047422"/>
    </source>
</evidence>
<evidence type="ECO:0000256" key="3">
    <source>
        <dbReference type="ARBA" id="ARBA00022679"/>
    </source>
</evidence>
<sequence>MFVVENVPPLMGSEEGQELMRQARSLGYIVEGRVLNSADYGVAQVRKRTIILGSRIGIVKFPESTHVDPKKRDKDSKNLIDWTTVRDSIGDLPLQPTNTSLHLGRNPTPMSQERYRHIPPGGNRWHLPLHLMPECWKRKTKGGTDLFGRLQWDEPCVTIRTEFFKPEKGRYLHPEAHRPITHREAARIQGFPDDFIFTGSRIEIAKQIGNAVPVKFAEAIAKAVLEMFYEWCNK</sequence>
<dbReference type="Pfam" id="PF00145">
    <property type="entry name" value="DNA_methylase"/>
    <property type="match status" value="1"/>
</dbReference>
<comment type="caution">
    <text evidence="8">The sequence shown here is derived from an EMBL/GenBank/DDBJ whole genome shotgun (WGS) entry which is preliminary data.</text>
</comment>
<proteinExistence type="inferred from homology"/>
<dbReference type="GO" id="GO:0009307">
    <property type="term" value="P:DNA restriction-modification system"/>
    <property type="evidence" value="ECO:0007669"/>
    <property type="project" value="UniProtKB-KW"/>
</dbReference>
<comment type="caution">
    <text evidence="7">Lacks conserved residue(s) required for the propagation of feature annotation.</text>
</comment>
<evidence type="ECO:0000256" key="5">
    <source>
        <dbReference type="ARBA" id="ARBA00022747"/>
    </source>
</evidence>
<dbReference type="PATRIC" id="fig|29290.4.peg.4755"/>
<dbReference type="Gene3D" id="3.90.120.10">
    <property type="entry name" value="DNA Methylase, subunit A, domain 2"/>
    <property type="match status" value="1"/>
</dbReference>
<keyword evidence="5" id="KW-0680">Restriction system</keyword>
<reference evidence="8 9" key="1">
    <citation type="submission" date="2015-02" db="EMBL/GenBank/DDBJ databases">
        <title>Single-cell genomics of uncultivated deep-branching MTB reveals a conserved set of magnetosome genes.</title>
        <authorList>
            <person name="Kolinko S."/>
            <person name="Richter M."/>
            <person name="Glockner F.O."/>
            <person name="Brachmann A."/>
            <person name="Schuler D."/>
        </authorList>
    </citation>
    <scope>NUCLEOTIDE SEQUENCE [LARGE SCALE GENOMIC DNA]</scope>
    <source>
        <strain evidence="8">TM-1</strain>
    </source>
</reference>
<dbReference type="GO" id="GO:0003677">
    <property type="term" value="F:DNA binding"/>
    <property type="evidence" value="ECO:0007669"/>
    <property type="project" value="TreeGrafter"/>
</dbReference>
<dbReference type="Gene3D" id="3.40.50.150">
    <property type="entry name" value="Vaccinia Virus protein VP39"/>
    <property type="match status" value="1"/>
</dbReference>
<evidence type="ECO:0000313" key="9">
    <source>
        <dbReference type="Proteomes" id="UP000033423"/>
    </source>
</evidence>
<evidence type="ECO:0000256" key="2">
    <source>
        <dbReference type="ARBA" id="ARBA00022603"/>
    </source>
</evidence>
<comment type="catalytic activity">
    <reaction evidence="6">
        <text>a 2'-deoxycytidine in DNA + S-adenosyl-L-methionine = a 5-methyl-2'-deoxycytidine in DNA + S-adenosyl-L-homocysteine + H(+)</text>
        <dbReference type="Rhea" id="RHEA:13681"/>
        <dbReference type="Rhea" id="RHEA-COMP:11369"/>
        <dbReference type="Rhea" id="RHEA-COMP:11370"/>
        <dbReference type="ChEBI" id="CHEBI:15378"/>
        <dbReference type="ChEBI" id="CHEBI:57856"/>
        <dbReference type="ChEBI" id="CHEBI:59789"/>
        <dbReference type="ChEBI" id="CHEBI:85452"/>
        <dbReference type="ChEBI" id="CHEBI:85454"/>
        <dbReference type="EC" id="2.1.1.37"/>
    </reaction>
</comment>
<evidence type="ECO:0000256" key="4">
    <source>
        <dbReference type="ARBA" id="ARBA00022691"/>
    </source>
</evidence>
<dbReference type="AlphaFoldDB" id="A0A0F3GTZ9"/>
<dbReference type="GO" id="GO:0044027">
    <property type="term" value="P:negative regulation of gene expression via chromosomal CpG island methylation"/>
    <property type="evidence" value="ECO:0007669"/>
    <property type="project" value="TreeGrafter"/>
</dbReference>